<dbReference type="InterPro" id="IPR010093">
    <property type="entry name" value="SinI_DNA-bd"/>
</dbReference>
<dbReference type="InterPro" id="IPR041657">
    <property type="entry name" value="HTH_17"/>
</dbReference>
<evidence type="ECO:0000313" key="3">
    <source>
        <dbReference type="Proteomes" id="UP001585080"/>
    </source>
</evidence>
<protein>
    <submittedName>
        <fullName evidence="2">Helix-turn-helix domain-containing protein</fullName>
    </submittedName>
</protein>
<evidence type="ECO:0000313" key="2">
    <source>
        <dbReference type="EMBL" id="MFB8776509.1"/>
    </source>
</evidence>
<dbReference type="NCBIfam" id="TIGR01764">
    <property type="entry name" value="excise"/>
    <property type="match status" value="1"/>
</dbReference>
<gene>
    <name evidence="2" type="ORF">VSS16_27850</name>
</gene>
<sequence>MESPLYSVEQVAERLGLHVRTVRKYVREGRLKAVKIGKQYRITHEDVEAFTGLPLPTTGREPTVRHRRVEVSSIVEIDAVDAGTAHRIATLLTAAPAGRDADGPPLRVETVYDEERARMKVIVLGGPADTARLLEYVSTAAETPPAPPS</sequence>
<reference evidence="2 3" key="1">
    <citation type="submission" date="2024-01" db="EMBL/GenBank/DDBJ databases">
        <title>Genome mining of biosynthetic gene clusters to explore secondary metabolites of Streptomyces sp.</title>
        <authorList>
            <person name="Baig A."/>
            <person name="Ajitkumar Shintre N."/>
            <person name="Kumar H."/>
            <person name="Anbarasu A."/>
            <person name="Ramaiah S."/>
        </authorList>
    </citation>
    <scope>NUCLEOTIDE SEQUENCE [LARGE SCALE GENOMIC DNA]</scope>
    <source>
        <strain evidence="2 3">A57</strain>
    </source>
</reference>
<evidence type="ECO:0000259" key="1">
    <source>
        <dbReference type="Pfam" id="PF12728"/>
    </source>
</evidence>
<keyword evidence="3" id="KW-1185">Reference proteome</keyword>
<dbReference type="SUPFAM" id="SSF46955">
    <property type="entry name" value="Putative DNA-binding domain"/>
    <property type="match status" value="1"/>
</dbReference>
<name>A0ABV5EI40_9ACTN</name>
<dbReference type="Proteomes" id="UP001585080">
    <property type="component" value="Unassembled WGS sequence"/>
</dbReference>
<accession>A0ABV5EI40</accession>
<dbReference type="Pfam" id="PF12728">
    <property type="entry name" value="HTH_17"/>
    <property type="match status" value="1"/>
</dbReference>
<organism evidence="2 3">
    <name type="scientific">Streptomyces broussonetiae</name>
    <dbReference type="NCBI Taxonomy" id="2686304"/>
    <lineage>
        <taxon>Bacteria</taxon>
        <taxon>Bacillati</taxon>
        <taxon>Actinomycetota</taxon>
        <taxon>Actinomycetes</taxon>
        <taxon>Kitasatosporales</taxon>
        <taxon>Streptomycetaceae</taxon>
        <taxon>Streptomyces</taxon>
    </lineage>
</organism>
<comment type="caution">
    <text evidence="2">The sequence shown here is derived from an EMBL/GenBank/DDBJ whole genome shotgun (WGS) entry which is preliminary data.</text>
</comment>
<proteinExistence type="predicted"/>
<dbReference type="EMBL" id="JAYMRP010000031">
    <property type="protein sequence ID" value="MFB8776509.1"/>
    <property type="molecule type" value="Genomic_DNA"/>
</dbReference>
<dbReference type="Gene3D" id="1.10.1660.10">
    <property type="match status" value="1"/>
</dbReference>
<feature type="domain" description="Helix-turn-helix" evidence="1">
    <location>
        <begin position="5"/>
        <end position="50"/>
    </location>
</feature>
<dbReference type="InterPro" id="IPR009061">
    <property type="entry name" value="DNA-bd_dom_put_sf"/>
</dbReference>
<dbReference type="RefSeq" id="WP_376735046.1">
    <property type="nucleotide sequence ID" value="NZ_JAYMRP010000031.1"/>
</dbReference>